<dbReference type="OrthoDB" id="9797341at2"/>
<evidence type="ECO:0000313" key="2">
    <source>
        <dbReference type="Proteomes" id="UP000279089"/>
    </source>
</evidence>
<comment type="caution">
    <text evidence="1">The sequence shown here is derived from an EMBL/GenBank/DDBJ whole genome shotgun (WGS) entry which is preliminary data.</text>
</comment>
<keyword evidence="2" id="KW-1185">Reference proteome</keyword>
<dbReference type="EMBL" id="RMBX01000003">
    <property type="protein sequence ID" value="RPD41922.1"/>
    <property type="molecule type" value="Genomic_DNA"/>
</dbReference>
<dbReference type="AlphaFoldDB" id="A0A3N4MDB3"/>
<reference evidence="2" key="1">
    <citation type="submission" date="2018-11" db="EMBL/GenBank/DDBJ databases">
        <title>Chitinophaga lutea sp.nov., isolate from arsenic contaminated soil.</title>
        <authorList>
            <person name="Zong Y."/>
        </authorList>
    </citation>
    <scope>NUCLEOTIDE SEQUENCE [LARGE SCALE GENOMIC DNA]</scope>
    <source>
        <strain evidence="2">YLT18</strain>
    </source>
</reference>
<sequence>MGNSENTRREREVQELGGRRGMAVKPFVSLRPADTRRFNITREKQVKNAAGLIKEAYKSGLL</sequence>
<protein>
    <submittedName>
        <fullName evidence="1">Uncharacterized protein</fullName>
    </submittedName>
</protein>
<accession>A0A3N4MDB3</accession>
<name>A0A3N4MDB3_9BACT</name>
<organism evidence="1 2">
    <name type="scientific">Chitinophaga barathri</name>
    <dbReference type="NCBI Taxonomy" id="1647451"/>
    <lineage>
        <taxon>Bacteria</taxon>
        <taxon>Pseudomonadati</taxon>
        <taxon>Bacteroidota</taxon>
        <taxon>Chitinophagia</taxon>
        <taxon>Chitinophagales</taxon>
        <taxon>Chitinophagaceae</taxon>
        <taxon>Chitinophaga</taxon>
    </lineage>
</organism>
<gene>
    <name evidence="1" type="ORF">EG028_07115</name>
</gene>
<proteinExistence type="predicted"/>
<dbReference type="Proteomes" id="UP000279089">
    <property type="component" value="Unassembled WGS sequence"/>
</dbReference>
<evidence type="ECO:0000313" key="1">
    <source>
        <dbReference type="EMBL" id="RPD41922.1"/>
    </source>
</evidence>